<name>E6KVP5_9PAST</name>
<organism evidence="4 5">
    <name type="scientific">Aggregatibacter segnis ATCC 33393</name>
    <dbReference type="NCBI Taxonomy" id="888057"/>
    <lineage>
        <taxon>Bacteria</taxon>
        <taxon>Pseudomonadati</taxon>
        <taxon>Pseudomonadota</taxon>
        <taxon>Gammaproteobacteria</taxon>
        <taxon>Pasteurellales</taxon>
        <taxon>Pasteurellaceae</taxon>
        <taxon>Aggregatibacter</taxon>
    </lineage>
</organism>
<dbReference type="SUPFAM" id="SSF46689">
    <property type="entry name" value="Homeodomain-like"/>
    <property type="match status" value="1"/>
</dbReference>
<dbReference type="EMBL" id="AEPS01000002">
    <property type="protein sequence ID" value="EFU68354.1"/>
    <property type="molecule type" value="Genomic_DNA"/>
</dbReference>
<evidence type="ECO:0000313" key="4">
    <source>
        <dbReference type="EMBL" id="EFU68354.1"/>
    </source>
</evidence>
<dbReference type="HOGENOM" id="CLU_069356_12_9_6"/>
<dbReference type="Proteomes" id="UP000032871">
    <property type="component" value="Unassembled WGS sequence"/>
</dbReference>
<comment type="caution">
    <text evidence="4">The sequence shown here is derived from an EMBL/GenBank/DDBJ whole genome shotgun (WGS) entry which is preliminary data.</text>
</comment>
<feature type="DNA-binding region" description="H-T-H motif" evidence="2">
    <location>
        <begin position="31"/>
        <end position="50"/>
    </location>
</feature>
<dbReference type="Pfam" id="PF00440">
    <property type="entry name" value="TetR_N"/>
    <property type="match status" value="1"/>
</dbReference>
<evidence type="ECO:0000256" key="1">
    <source>
        <dbReference type="ARBA" id="ARBA00023125"/>
    </source>
</evidence>
<evidence type="ECO:0000313" key="5">
    <source>
        <dbReference type="Proteomes" id="UP000032871"/>
    </source>
</evidence>
<evidence type="ECO:0000259" key="3">
    <source>
        <dbReference type="PROSITE" id="PS50977"/>
    </source>
</evidence>
<dbReference type="GO" id="GO:0003677">
    <property type="term" value="F:DNA binding"/>
    <property type="evidence" value="ECO:0007669"/>
    <property type="project" value="UniProtKB-UniRule"/>
</dbReference>
<dbReference type="InterPro" id="IPR009057">
    <property type="entry name" value="Homeodomain-like_sf"/>
</dbReference>
<sequence length="191" mass="22494">MTMNQSEMDMIERIFSATDNLMAVEGLPNLSMHKIAKAAKISPGTIYIYFKNKEELLAQFARHIFLSFQRAMEKEHDETQSFSEQYRKMWWNIWTFLQSDPTIMSNMHQYESLPGFTDICREWEQDSLWHKFCNKAKEAGEVADLPTHILFAILLESAINIAFKCQHFIKEVSTEMLESVIERTWRAVKNQ</sequence>
<gene>
    <name evidence="4" type="primary">acrR</name>
    <name evidence="4" type="ORF">HMPREF9064_0227</name>
</gene>
<dbReference type="PROSITE" id="PS01081">
    <property type="entry name" value="HTH_TETR_1"/>
    <property type="match status" value="1"/>
</dbReference>
<proteinExistence type="predicted"/>
<reference evidence="4 5" key="1">
    <citation type="submission" date="2010-12" db="EMBL/GenBank/DDBJ databases">
        <authorList>
            <person name="Muzny D."/>
            <person name="Qin X."/>
            <person name="Deng J."/>
            <person name="Jiang H."/>
            <person name="Liu Y."/>
            <person name="Qu J."/>
            <person name="Song X.-Z."/>
            <person name="Zhang L."/>
            <person name="Thornton R."/>
            <person name="Coyle M."/>
            <person name="Francisco L."/>
            <person name="Jackson L."/>
            <person name="Javaid M."/>
            <person name="Korchina V."/>
            <person name="Kovar C."/>
            <person name="Mata R."/>
            <person name="Mathew T."/>
            <person name="Ngo R."/>
            <person name="Nguyen L."/>
            <person name="Nguyen N."/>
            <person name="Okwuonu G."/>
            <person name="Ongeri F."/>
            <person name="Pham C."/>
            <person name="Simmons D."/>
            <person name="Wilczek-Boney K."/>
            <person name="Hale W."/>
            <person name="Jakkamsetti A."/>
            <person name="Pham P."/>
            <person name="Ruth R."/>
            <person name="San Lucas F."/>
            <person name="Warren J."/>
            <person name="Zhang J."/>
            <person name="Zhao Z."/>
            <person name="Zhou C."/>
            <person name="Zhu D."/>
            <person name="Lee S."/>
            <person name="Bess C."/>
            <person name="Blankenburg K."/>
            <person name="Forbes L."/>
            <person name="Fu Q."/>
            <person name="Gubbala S."/>
            <person name="Hirani K."/>
            <person name="Jayaseelan J.C."/>
            <person name="Lara F."/>
            <person name="Munidasa M."/>
            <person name="Palculict T."/>
            <person name="Patil S."/>
            <person name="Pu L.-L."/>
            <person name="Saada N."/>
            <person name="Tang L."/>
            <person name="Weissenberger G."/>
            <person name="Zhu Y."/>
            <person name="Hemphill L."/>
            <person name="Shang Y."/>
            <person name="Youmans B."/>
            <person name="Ayvaz T."/>
            <person name="Ross M."/>
            <person name="Santibanez J."/>
            <person name="Aqrawi P."/>
            <person name="Gross S."/>
            <person name="Joshi V."/>
            <person name="Fowler G."/>
            <person name="Nazareth L."/>
            <person name="Reid J."/>
            <person name="Worley K."/>
            <person name="Petrosino J."/>
            <person name="Highlander S."/>
            <person name="Gibbs R."/>
        </authorList>
    </citation>
    <scope>NUCLEOTIDE SEQUENCE [LARGE SCALE GENOMIC DNA]</scope>
    <source>
        <strain evidence="4 5">ATCC 33393</strain>
    </source>
</reference>
<protein>
    <submittedName>
        <fullName evidence="4">TetR family transcriptional regulator</fullName>
    </submittedName>
</protein>
<accession>E6KVP5</accession>
<dbReference type="Pfam" id="PF22604">
    <property type="entry name" value="TetR_HI_0893_C"/>
    <property type="match status" value="1"/>
</dbReference>
<evidence type="ECO:0000256" key="2">
    <source>
        <dbReference type="PROSITE-ProRule" id="PRU00335"/>
    </source>
</evidence>
<dbReference type="InterPro" id="IPR023772">
    <property type="entry name" value="DNA-bd_HTH_TetR-type_CS"/>
</dbReference>
<dbReference type="STRING" id="739.GCA_001059425_00199"/>
<dbReference type="InterPro" id="IPR054422">
    <property type="entry name" value="TetR-like_HI_0893_C"/>
</dbReference>
<dbReference type="PRINTS" id="PR00455">
    <property type="entry name" value="HTHTETR"/>
</dbReference>
<keyword evidence="1 2" id="KW-0238">DNA-binding</keyword>
<dbReference type="AlphaFoldDB" id="E6KVP5"/>
<dbReference type="InterPro" id="IPR050624">
    <property type="entry name" value="HTH-type_Tx_Regulator"/>
</dbReference>
<feature type="domain" description="HTH tetR-type" evidence="3">
    <location>
        <begin position="8"/>
        <end position="68"/>
    </location>
</feature>
<dbReference type="PANTHER" id="PTHR43479:SF11">
    <property type="entry name" value="ACREF_ENVCD OPERON REPRESSOR-RELATED"/>
    <property type="match status" value="1"/>
</dbReference>
<keyword evidence="5" id="KW-1185">Reference proteome</keyword>
<dbReference type="PROSITE" id="PS50977">
    <property type="entry name" value="HTH_TETR_2"/>
    <property type="match status" value="1"/>
</dbReference>
<dbReference type="PANTHER" id="PTHR43479">
    <property type="entry name" value="ACREF/ENVCD OPERON REPRESSOR-RELATED"/>
    <property type="match status" value="1"/>
</dbReference>
<dbReference type="InterPro" id="IPR001647">
    <property type="entry name" value="HTH_TetR"/>
</dbReference>
<dbReference type="Gene3D" id="1.10.357.10">
    <property type="entry name" value="Tetracycline Repressor, domain 2"/>
    <property type="match status" value="1"/>
</dbReference>